<evidence type="ECO:0000313" key="3">
    <source>
        <dbReference type="Proteomes" id="UP000004994"/>
    </source>
</evidence>
<feature type="compositionally biased region" description="Polar residues" evidence="1">
    <location>
        <begin position="1"/>
        <end position="10"/>
    </location>
</feature>
<feature type="compositionally biased region" description="Basic and acidic residues" evidence="1">
    <location>
        <begin position="11"/>
        <end position="23"/>
    </location>
</feature>
<name>A0A3Q7IRR2_SOLLC</name>
<dbReference type="InParanoid" id="A0A3Q7IRR2"/>
<accession>A0A3Q7IRR2</accession>
<protein>
    <recommendedName>
        <fullName evidence="4">FBD domain-containing protein</fullName>
    </recommendedName>
</protein>
<reference evidence="2" key="2">
    <citation type="submission" date="2019-01" db="UniProtKB">
        <authorList>
            <consortium name="EnsemblPlants"/>
        </authorList>
    </citation>
    <scope>IDENTIFICATION</scope>
    <source>
        <strain evidence="2">cv. Heinz 1706</strain>
    </source>
</reference>
<dbReference type="AlphaFoldDB" id="A0A3Q7IRR2"/>
<feature type="region of interest" description="Disordered" evidence="1">
    <location>
        <begin position="1"/>
        <end position="62"/>
    </location>
</feature>
<dbReference type="Gramene" id="Solyc11g011542.1.1">
    <property type="protein sequence ID" value="Solyc11g011542.1.1"/>
    <property type="gene ID" value="Solyc11g011542.1"/>
</dbReference>
<dbReference type="Proteomes" id="UP000004994">
    <property type="component" value="Chromosome 11"/>
</dbReference>
<feature type="compositionally biased region" description="Basic residues" evidence="1">
    <location>
        <begin position="40"/>
        <end position="60"/>
    </location>
</feature>
<evidence type="ECO:0000256" key="1">
    <source>
        <dbReference type="SAM" id="MobiDB-lite"/>
    </source>
</evidence>
<evidence type="ECO:0008006" key="4">
    <source>
        <dbReference type="Google" id="ProtNLM"/>
    </source>
</evidence>
<reference evidence="2" key="1">
    <citation type="journal article" date="2012" name="Nature">
        <title>The tomato genome sequence provides insights into fleshy fruit evolution.</title>
        <authorList>
            <consortium name="Tomato Genome Consortium"/>
        </authorList>
    </citation>
    <scope>NUCLEOTIDE SEQUENCE [LARGE SCALE GENOMIC DNA]</scope>
    <source>
        <strain evidence="2">cv. Heinz 1706</strain>
    </source>
</reference>
<sequence>MSQNKNNSQNPEERRKTDPETEKSSPSPNTLFLSPLPSRPAKKRTELRRKRSNDRHQKRQRCCEDKHLIKEMETSQTIEINVPMLRLFYLSGNISSVCLKNVPPLVKVLMYGDYIKAEDLNFAKLFKCCPALEHLLFSSFASKYHNSLTMQENKEMNH</sequence>
<proteinExistence type="predicted"/>
<evidence type="ECO:0000313" key="2">
    <source>
        <dbReference type="EnsemblPlants" id="Solyc11g011542.1.1"/>
    </source>
</evidence>
<organism evidence="2">
    <name type="scientific">Solanum lycopersicum</name>
    <name type="common">Tomato</name>
    <name type="synonym">Lycopersicon esculentum</name>
    <dbReference type="NCBI Taxonomy" id="4081"/>
    <lineage>
        <taxon>Eukaryota</taxon>
        <taxon>Viridiplantae</taxon>
        <taxon>Streptophyta</taxon>
        <taxon>Embryophyta</taxon>
        <taxon>Tracheophyta</taxon>
        <taxon>Spermatophyta</taxon>
        <taxon>Magnoliopsida</taxon>
        <taxon>eudicotyledons</taxon>
        <taxon>Gunneridae</taxon>
        <taxon>Pentapetalae</taxon>
        <taxon>asterids</taxon>
        <taxon>lamiids</taxon>
        <taxon>Solanales</taxon>
        <taxon>Solanaceae</taxon>
        <taxon>Solanoideae</taxon>
        <taxon>Solaneae</taxon>
        <taxon>Solanum</taxon>
        <taxon>Solanum subgen. Lycopersicon</taxon>
    </lineage>
</organism>
<dbReference type="PaxDb" id="4081-Solyc11g011550.1.1"/>
<keyword evidence="3" id="KW-1185">Reference proteome</keyword>
<dbReference type="EnsemblPlants" id="Solyc11g011542.1.1">
    <property type="protein sequence ID" value="Solyc11g011542.1.1"/>
    <property type="gene ID" value="Solyc11g011542.1"/>
</dbReference>